<organism evidence="1 2">
    <name type="scientific">Brevibacterium marinum</name>
    <dbReference type="NCBI Taxonomy" id="418643"/>
    <lineage>
        <taxon>Bacteria</taxon>
        <taxon>Bacillati</taxon>
        <taxon>Actinomycetota</taxon>
        <taxon>Actinomycetes</taxon>
        <taxon>Micrococcales</taxon>
        <taxon>Brevibacteriaceae</taxon>
        <taxon>Brevibacterium</taxon>
    </lineage>
</organism>
<comment type="caution">
    <text evidence="1">The sequence shown here is derived from an EMBL/GenBank/DDBJ whole genome shotgun (WGS) entry which is preliminary data.</text>
</comment>
<proteinExistence type="predicted"/>
<reference evidence="1 2" key="1">
    <citation type="submission" date="2020-03" db="EMBL/GenBank/DDBJ databases">
        <title>Sequencing the genomes of 1000 actinobacteria strains.</title>
        <authorList>
            <person name="Klenk H.-P."/>
        </authorList>
    </citation>
    <scope>NUCLEOTIDE SEQUENCE [LARGE SCALE GENOMIC DNA]</scope>
    <source>
        <strain evidence="1 2">DSM 18964</strain>
    </source>
</reference>
<dbReference type="EMBL" id="JAATJN010000001">
    <property type="protein sequence ID" value="NJC56998.1"/>
    <property type="molecule type" value="Genomic_DNA"/>
</dbReference>
<sequence length="38" mass="4312">MMVLDQDLIRCLTITTAAAVIVKYLPRASLNFDFRSQP</sequence>
<dbReference type="AlphaFoldDB" id="A0A846S1S3"/>
<protein>
    <submittedName>
        <fullName evidence="1">Uncharacterized protein</fullName>
    </submittedName>
</protein>
<gene>
    <name evidence="1" type="ORF">BKA07_002033</name>
</gene>
<accession>A0A846S1S3</accession>
<dbReference type="Proteomes" id="UP000576792">
    <property type="component" value="Unassembled WGS sequence"/>
</dbReference>
<keyword evidence="2" id="KW-1185">Reference proteome</keyword>
<evidence type="ECO:0000313" key="1">
    <source>
        <dbReference type="EMBL" id="NJC56998.1"/>
    </source>
</evidence>
<evidence type="ECO:0000313" key="2">
    <source>
        <dbReference type="Proteomes" id="UP000576792"/>
    </source>
</evidence>
<name>A0A846S1S3_9MICO</name>